<keyword evidence="5 9" id="KW-0812">Transmembrane</keyword>
<evidence type="ECO:0000256" key="6">
    <source>
        <dbReference type="ARBA" id="ARBA00022989"/>
    </source>
</evidence>
<comment type="caution">
    <text evidence="11">The sequence shown here is derived from an EMBL/GenBank/DDBJ whole genome shotgun (WGS) entry which is preliminary data.</text>
</comment>
<reference evidence="11 12" key="1">
    <citation type="submission" date="2018-03" db="EMBL/GenBank/DDBJ databases">
        <title>Genomic Encyclopedia of Type Strains, Phase III (KMG-III): the genomes of soil and plant-associated and newly described type strains.</title>
        <authorList>
            <person name="Whitman W."/>
        </authorList>
    </citation>
    <scope>NUCLEOTIDE SEQUENCE [LARGE SCALE GENOMIC DNA]</scope>
    <source>
        <strain evidence="11 12">MWH-P2sevCIIIb</strain>
    </source>
</reference>
<dbReference type="OrthoDB" id="9791324at2"/>
<keyword evidence="3" id="KW-1003">Cell membrane</keyword>
<evidence type="ECO:0000256" key="9">
    <source>
        <dbReference type="RuleBase" id="RU369079"/>
    </source>
</evidence>
<name>A0A2T0XDZ4_9BURK</name>
<dbReference type="EMBL" id="PVTV01000015">
    <property type="protein sequence ID" value="PRY97164.1"/>
    <property type="molecule type" value="Genomic_DNA"/>
</dbReference>
<dbReference type="PANTHER" id="PTHR35011">
    <property type="entry name" value="2,3-DIKETO-L-GULONATE TRAP TRANSPORTER SMALL PERMEASE PROTEIN YIAM"/>
    <property type="match status" value="1"/>
</dbReference>
<proteinExistence type="inferred from homology"/>
<gene>
    <name evidence="11" type="ORF">BCM14_2304</name>
</gene>
<accession>A0A2T0XDZ4</accession>
<organism evidence="11 12">
    <name type="scientific">Jezberella montanilacus</name>
    <dbReference type="NCBI Taxonomy" id="323426"/>
    <lineage>
        <taxon>Bacteria</taxon>
        <taxon>Pseudomonadati</taxon>
        <taxon>Pseudomonadota</taxon>
        <taxon>Betaproteobacteria</taxon>
        <taxon>Burkholderiales</taxon>
        <taxon>Alcaligenaceae</taxon>
        <taxon>Jezberella</taxon>
    </lineage>
</organism>
<evidence type="ECO:0000256" key="4">
    <source>
        <dbReference type="ARBA" id="ARBA00022519"/>
    </source>
</evidence>
<evidence type="ECO:0000256" key="2">
    <source>
        <dbReference type="ARBA" id="ARBA00022448"/>
    </source>
</evidence>
<evidence type="ECO:0000313" key="12">
    <source>
        <dbReference type="Proteomes" id="UP000238308"/>
    </source>
</evidence>
<feature type="transmembrane region" description="Helical" evidence="9">
    <location>
        <begin position="96"/>
        <end position="119"/>
    </location>
</feature>
<evidence type="ECO:0000256" key="8">
    <source>
        <dbReference type="ARBA" id="ARBA00038436"/>
    </source>
</evidence>
<sequence>MVRSIALIPKFILGFLVLSAIFVMLCGVFLRYIMLPLTDWMDVDPVNFFWVEEVGELALTWLVMIGAALGVRENSHFYLSVFVHTLPPRVQKGMAIFNNLLIAAFGGLIAWICFGLAMINKDLASPALEMSLGLFYISATVGGMLMALQAGSCIKDELSSDHGKATTNLTQGH</sequence>
<dbReference type="GO" id="GO:0015740">
    <property type="term" value="P:C4-dicarboxylate transport"/>
    <property type="evidence" value="ECO:0007669"/>
    <property type="project" value="TreeGrafter"/>
</dbReference>
<keyword evidence="4 9" id="KW-0997">Cell inner membrane</keyword>
<comment type="subcellular location">
    <subcellularLocation>
        <location evidence="1 9">Cell inner membrane</location>
        <topology evidence="1 9">Multi-pass membrane protein</topology>
    </subcellularLocation>
</comment>
<dbReference type="InterPro" id="IPR007387">
    <property type="entry name" value="TRAP_DctQ"/>
</dbReference>
<dbReference type="GO" id="GO:0022857">
    <property type="term" value="F:transmembrane transporter activity"/>
    <property type="evidence" value="ECO:0007669"/>
    <property type="project" value="UniProtKB-UniRule"/>
</dbReference>
<keyword evidence="6 9" id="KW-1133">Transmembrane helix</keyword>
<feature type="transmembrane region" description="Helical" evidence="9">
    <location>
        <begin position="12"/>
        <end position="34"/>
    </location>
</feature>
<feature type="transmembrane region" description="Helical" evidence="9">
    <location>
        <begin position="131"/>
        <end position="148"/>
    </location>
</feature>
<feature type="domain" description="Tripartite ATP-independent periplasmic transporters DctQ component" evidence="10">
    <location>
        <begin position="22"/>
        <end position="150"/>
    </location>
</feature>
<comment type="function">
    <text evidence="9">Part of the tripartite ATP-independent periplasmic (TRAP) transport system.</text>
</comment>
<evidence type="ECO:0000313" key="11">
    <source>
        <dbReference type="EMBL" id="PRY97164.1"/>
    </source>
</evidence>
<keyword evidence="7 9" id="KW-0472">Membrane</keyword>
<dbReference type="GO" id="GO:0005886">
    <property type="term" value="C:plasma membrane"/>
    <property type="evidence" value="ECO:0007669"/>
    <property type="project" value="UniProtKB-SubCell"/>
</dbReference>
<evidence type="ECO:0000256" key="7">
    <source>
        <dbReference type="ARBA" id="ARBA00023136"/>
    </source>
</evidence>
<evidence type="ECO:0000256" key="1">
    <source>
        <dbReference type="ARBA" id="ARBA00004429"/>
    </source>
</evidence>
<keyword evidence="12" id="KW-1185">Reference proteome</keyword>
<dbReference type="RefSeq" id="WP_106228137.1">
    <property type="nucleotide sequence ID" value="NZ_PVTV01000015.1"/>
</dbReference>
<dbReference type="Pfam" id="PF04290">
    <property type="entry name" value="DctQ"/>
    <property type="match status" value="1"/>
</dbReference>
<dbReference type="Proteomes" id="UP000238308">
    <property type="component" value="Unassembled WGS sequence"/>
</dbReference>
<comment type="subunit">
    <text evidence="9">The complex comprises the extracytoplasmic solute receptor protein and the two transmembrane proteins.</text>
</comment>
<dbReference type="PANTHER" id="PTHR35011:SF2">
    <property type="entry name" value="2,3-DIKETO-L-GULONATE TRAP TRANSPORTER SMALL PERMEASE PROTEIN YIAM"/>
    <property type="match status" value="1"/>
</dbReference>
<evidence type="ECO:0000256" key="3">
    <source>
        <dbReference type="ARBA" id="ARBA00022475"/>
    </source>
</evidence>
<evidence type="ECO:0000256" key="5">
    <source>
        <dbReference type="ARBA" id="ARBA00022692"/>
    </source>
</evidence>
<comment type="similarity">
    <text evidence="8 9">Belongs to the TRAP transporter small permease family.</text>
</comment>
<feature type="transmembrane region" description="Helical" evidence="9">
    <location>
        <begin position="54"/>
        <end position="71"/>
    </location>
</feature>
<keyword evidence="2 9" id="KW-0813">Transport</keyword>
<dbReference type="InterPro" id="IPR055348">
    <property type="entry name" value="DctQ"/>
</dbReference>
<protein>
    <recommendedName>
        <fullName evidence="9">TRAP transporter small permease protein</fullName>
    </recommendedName>
</protein>
<dbReference type="AlphaFoldDB" id="A0A2T0XDZ4"/>
<evidence type="ECO:0000259" key="10">
    <source>
        <dbReference type="Pfam" id="PF04290"/>
    </source>
</evidence>